<evidence type="ECO:0000259" key="3">
    <source>
        <dbReference type="Pfam" id="PF09917"/>
    </source>
</evidence>
<feature type="chain" id="PRO_5045446617" evidence="2">
    <location>
        <begin position="22"/>
        <end position="114"/>
    </location>
</feature>
<gene>
    <name evidence="4" type="ORF">N5A92_13350</name>
</gene>
<dbReference type="RefSeq" id="WP_260903417.1">
    <property type="nucleotide sequence ID" value="NZ_JAOCZP010000003.1"/>
</dbReference>
<proteinExistence type="predicted"/>
<accession>A0ABT2LQW4</accession>
<dbReference type="Gene3D" id="2.40.128.520">
    <property type="match status" value="1"/>
</dbReference>
<feature type="region of interest" description="Disordered" evidence="1">
    <location>
        <begin position="57"/>
        <end position="82"/>
    </location>
</feature>
<dbReference type="InterPro" id="IPR019223">
    <property type="entry name" value="DUF2147"/>
</dbReference>
<evidence type="ECO:0000256" key="2">
    <source>
        <dbReference type="SAM" id="SignalP"/>
    </source>
</evidence>
<organism evidence="4 5">
    <name type="scientific">Chelativorans salis</name>
    <dbReference type="NCBI Taxonomy" id="2978478"/>
    <lineage>
        <taxon>Bacteria</taxon>
        <taxon>Pseudomonadati</taxon>
        <taxon>Pseudomonadota</taxon>
        <taxon>Alphaproteobacteria</taxon>
        <taxon>Hyphomicrobiales</taxon>
        <taxon>Phyllobacteriaceae</taxon>
        <taxon>Chelativorans</taxon>
    </lineage>
</organism>
<reference evidence="4 5" key="1">
    <citation type="submission" date="2022-09" db="EMBL/GenBank/DDBJ databases">
        <title>Chelativorans salina sp. nov., a novel slightly halophilic bacterium isolated from a saline lake sediment enrichment.</title>
        <authorList>
            <person name="Gao L."/>
            <person name="Fang B.-Z."/>
            <person name="Li W.-J."/>
        </authorList>
    </citation>
    <scope>NUCLEOTIDE SEQUENCE [LARGE SCALE GENOMIC DNA]</scope>
    <source>
        <strain evidence="4 5">EGI FJ00035</strain>
    </source>
</reference>
<comment type="caution">
    <text evidence="4">The sequence shown here is derived from an EMBL/GenBank/DDBJ whole genome shotgun (WGS) entry which is preliminary data.</text>
</comment>
<evidence type="ECO:0000313" key="4">
    <source>
        <dbReference type="EMBL" id="MCT7376018.1"/>
    </source>
</evidence>
<dbReference type="EMBL" id="JAOCZP010000003">
    <property type="protein sequence ID" value="MCT7376018.1"/>
    <property type="molecule type" value="Genomic_DNA"/>
</dbReference>
<name>A0ABT2LQW4_9HYPH</name>
<evidence type="ECO:0000313" key="5">
    <source>
        <dbReference type="Proteomes" id="UP001320831"/>
    </source>
</evidence>
<sequence length="114" mass="11919">MIRRMFFAGAALLAAMGPALADPIEGRWKTGSGNTAEISACGGAFCITLKTGPHAGKQIGRFEPQGEGSYAGTVTDPNKDKTYKGKGSLEGNVFTMGGCVLGGLICRNETWSRM</sequence>
<dbReference type="Pfam" id="PF09917">
    <property type="entry name" value="DUF2147"/>
    <property type="match status" value="1"/>
</dbReference>
<protein>
    <submittedName>
        <fullName evidence="4">DUF2147 domain-containing protein</fullName>
    </submittedName>
</protein>
<evidence type="ECO:0000256" key="1">
    <source>
        <dbReference type="SAM" id="MobiDB-lite"/>
    </source>
</evidence>
<feature type="domain" description="DUF2147" evidence="3">
    <location>
        <begin position="52"/>
        <end position="113"/>
    </location>
</feature>
<keyword evidence="5" id="KW-1185">Reference proteome</keyword>
<keyword evidence="2" id="KW-0732">Signal</keyword>
<dbReference type="Proteomes" id="UP001320831">
    <property type="component" value="Unassembled WGS sequence"/>
</dbReference>
<feature type="signal peptide" evidence="2">
    <location>
        <begin position="1"/>
        <end position="21"/>
    </location>
</feature>